<dbReference type="Proteomes" id="UP001056766">
    <property type="component" value="Unassembled WGS sequence"/>
</dbReference>
<evidence type="ECO:0000313" key="2">
    <source>
        <dbReference type="EMBL" id="MCM1987683.1"/>
    </source>
</evidence>
<dbReference type="RefSeq" id="WP_250869026.1">
    <property type="nucleotide sequence ID" value="NZ_JAGSOI010000064.1"/>
</dbReference>
<evidence type="ECO:0000313" key="3">
    <source>
        <dbReference type="Proteomes" id="UP001056766"/>
    </source>
</evidence>
<feature type="transmembrane region" description="Helical" evidence="1">
    <location>
        <begin position="86"/>
        <end position="114"/>
    </location>
</feature>
<organism evidence="2 3">
    <name type="scientific">Methanococcoides seepicolus</name>
    <dbReference type="NCBI Taxonomy" id="2828780"/>
    <lineage>
        <taxon>Archaea</taxon>
        <taxon>Methanobacteriati</taxon>
        <taxon>Methanobacteriota</taxon>
        <taxon>Stenosarchaea group</taxon>
        <taxon>Methanomicrobia</taxon>
        <taxon>Methanosarcinales</taxon>
        <taxon>Methanosarcinaceae</taxon>
        <taxon>Methanococcoides</taxon>
    </lineage>
</organism>
<name>A0A9E4ZIX8_9EURY</name>
<sequence length="122" mass="13235">MKSGKVLLTGIIFGIILFSTFSLLDINTIYGGIVGAILVGIIVGKITDKNPIKYAAISIFIYNVIGWAIIFLFTPEGMIVLGHESAATSIFIGFIMILIIFYSVIGSFSAFATYNLKTDKQD</sequence>
<dbReference type="AlphaFoldDB" id="A0A9E4ZIX8"/>
<comment type="caution">
    <text evidence="2">The sequence shown here is derived from an EMBL/GenBank/DDBJ whole genome shotgun (WGS) entry which is preliminary data.</text>
</comment>
<proteinExistence type="predicted"/>
<evidence type="ECO:0000256" key="1">
    <source>
        <dbReference type="SAM" id="Phobius"/>
    </source>
</evidence>
<gene>
    <name evidence="2" type="ORF">KDK67_11945</name>
</gene>
<keyword evidence="1" id="KW-1133">Transmembrane helix</keyword>
<keyword evidence="1" id="KW-0472">Membrane</keyword>
<feature type="transmembrane region" description="Helical" evidence="1">
    <location>
        <begin position="7"/>
        <end position="23"/>
    </location>
</feature>
<keyword evidence="3" id="KW-1185">Reference proteome</keyword>
<protein>
    <submittedName>
        <fullName evidence="2">Uncharacterized protein</fullName>
    </submittedName>
</protein>
<feature type="transmembrane region" description="Helical" evidence="1">
    <location>
        <begin position="54"/>
        <end position="74"/>
    </location>
</feature>
<accession>A0A9E4ZIX8</accession>
<reference evidence="2" key="1">
    <citation type="journal article" date="2021" name="mSystems">
        <title>Bacteria and Archaea Synergistically Convert Glycine Betaine to Biogenic Methane in the Formosa Cold Seep of the South China Sea.</title>
        <authorList>
            <person name="Li L."/>
            <person name="Zhang W."/>
            <person name="Zhang S."/>
            <person name="Song L."/>
            <person name="Sun Q."/>
            <person name="Zhang H."/>
            <person name="Xiang H."/>
            <person name="Dong X."/>
        </authorList>
    </citation>
    <scope>NUCLEOTIDE SEQUENCE</scope>
    <source>
        <strain evidence="2">LLY</strain>
    </source>
</reference>
<reference evidence="2" key="2">
    <citation type="submission" date="2021-04" db="EMBL/GenBank/DDBJ databases">
        <authorList>
            <person name="Dong X."/>
        </authorList>
    </citation>
    <scope>NUCLEOTIDE SEQUENCE</scope>
    <source>
        <strain evidence="2">LLY</strain>
    </source>
</reference>
<dbReference type="EMBL" id="JAGSOI010000064">
    <property type="protein sequence ID" value="MCM1987683.1"/>
    <property type="molecule type" value="Genomic_DNA"/>
</dbReference>
<feature type="transmembrane region" description="Helical" evidence="1">
    <location>
        <begin position="29"/>
        <end position="47"/>
    </location>
</feature>
<keyword evidence="1" id="KW-0812">Transmembrane</keyword>